<dbReference type="Pfam" id="PF00293">
    <property type="entry name" value="NUDIX"/>
    <property type="match status" value="1"/>
</dbReference>
<dbReference type="SUPFAM" id="SSF55811">
    <property type="entry name" value="Nudix"/>
    <property type="match status" value="1"/>
</dbReference>
<feature type="domain" description="Nudix hydrolase" evidence="1">
    <location>
        <begin position="10"/>
        <end position="50"/>
    </location>
</feature>
<dbReference type="InterPro" id="IPR000086">
    <property type="entry name" value="NUDIX_hydrolase_dom"/>
</dbReference>
<accession>A0A919B102</accession>
<proteinExistence type="predicted"/>
<evidence type="ECO:0000259" key="1">
    <source>
        <dbReference type="Pfam" id="PF00293"/>
    </source>
</evidence>
<dbReference type="InterPro" id="IPR015797">
    <property type="entry name" value="NUDIX_hydrolase-like_dom_sf"/>
</dbReference>
<organism evidence="2 3">
    <name type="scientific">Streptomyces mashuensis</name>
    <dbReference type="NCBI Taxonomy" id="33904"/>
    <lineage>
        <taxon>Bacteria</taxon>
        <taxon>Bacillati</taxon>
        <taxon>Actinomycetota</taxon>
        <taxon>Actinomycetes</taxon>
        <taxon>Kitasatosporales</taxon>
        <taxon>Streptomycetaceae</taxon>
        <taxon>Streptomyces</taxon>
    </lineage>
</organism>
<name>A0A919B102_9ACTN</name>
<comment type="caution">
    <text evidence="2">The sequence shown here is derived from an EMBL/GenBank/DDBJ whole genome shotgun (WGS) entry which is preliminary data.</text>
</comment>
<protein>
    <recommendedName>
        <fullName evidence="1">Nudix hydrolase domain-containing protein</fullName>
    </recommendedName>
</protein>
<keyword evidence="3" id="KW-1185">Reference proteome</keyword>
<dbReference type="Proteomes" id="UP000638313">
    <property type="component" value="Unassembled WGS sequence"/>
</dbReference>
<dbReference type="Gene3D" id="3.90.79.10">
    <property type="entry name" value="Nucleoside Triphosphate Pyrophosphohydrolase"/>
    <property type="match status" value="1"/>
</dbReference>
<evidence type="ECO:0000313" key="3">
    <source>
        <dbReference type="Proteomes" id="UP000638313"/>
    </source>
</evidence>
<gene>
    <name evidence="2" type="ORF">GCM10010218_13050</name>
</gene>
<dbReference type="EMBL" id="BNBD01000002">
    <property type="protein sequence ID" value="GHF33343.1"/>
    <property type="molecule type" value="Genomic_DNA"/>
</dbReference>
<reference evidence="2" key="1">
    <citation type="journal article" date="2014" name="Int. J. Syst. Evol. Microbiol.">
        <title>Complete genome sequence of Corynebacterium casei LMG S-19264T (=DSM 44701T), isolated from a smear-ripened cheese.</title>
        <authorList>
            <consortium name="US DOE Joint Genome Institute (JGI-PGF)"/>
            <person name="Walter F."/>
            <person name="Albersmeier A."/>
            <person name="Kalinowski J."/>
            <person name="Ruckert C."/>
        </authorList>
    </citation>
    <scope>NUCLEOTIDE SEQUENCE</scope>
    <source>
        <strain evidence="2">JCM 4059</strain>
    </source>
</reference>
<reference evidence="2" key="2">
    <citation type="submission" date="2020-09" db="EMBL/GenBank/DDBJ databases">
        <authorList>
            <person name="Sun Q."/>
            <person name="Ohkuma M."/>
        </authorList>
    </citation>
    <scope>NUCLEOTIDE SEQUENCE</scope>
    <source>
        <strain evidence="2">JCM 4059</strain>
    </source>
</reference>
<dbReference type="AlphaFoldDB" id="A0A919B102"/>
<evidence type="ECO:0000313" key="2">
    <source>
        <dbReference type="EMBL" id="GHF33343.1"/>
    </source>
</evidence>
<sequence>MSEKGQSYLLGADVFIQHTDGRVLLVHHAKTDHWVLPGGGADEGETPRSARYARLWRKPG</sequence>